<dbReference type="Gene3D" id="3.30.530.20">
    <property type="match status" value="1"/>
</dbReference>
<dbReference type="InterPro" id="IPR023393">
    <property type="entry name" value="START-like_dom_sf"/>
</dbReference>
<gene>
    <name evidence="1" type="ORF">HW554_15105</name>
</gene>
<organism evidence="1 2">
    <name type="scientific">Hymenobacter lapidiphilus</name>
    <dbReference type="NCBI Taxonomy" id="2608003"/>
    <lineage>
        <taxon>Bacteria</taxon>
        <taxon>Pseudomonadati</taxon>
        <taxon>Bacteroidota</taxon>
        <taxon>Cytophagia</taxon>
        <taxon>Cytophagales</taxon>
        <taxon>Hymenobacteraceae</taxon>
        <taxon>Hymenobacter</taxon>
    </lineage>
</organism>
<evidence type="ECO:0000313" key="2">
    <source>
        <dbReference type="Proteomes" id="UP000565521"/>
    </source>
</evidence>
<dbReference type="AlphaFoldDB" id="A0A7Y7PRH9"/>
<dbReference type="Proteomes" id="UP000565521">
    <property type="component" value="Unassembled WGS sequence"/>
</dbReference>
<dbReference type="CDD" id="cd07820">
    <property type="entry name" value="SRPBCC_3"/>
    <property type="match status" value="1"/>
</dbReference>
<sequence>MPILKVLTHINAPPERCFRLALSVDLHTISTRQTGETIVAGVRSGVLQLGDSVTFRARHFGVWQTLTSQVTALDAPRYFCDEMQRGAFRYMRHKHHFEAQDSGATLMRDVFEFASPLGFLGWLVDALVLKRYLRRFLAERGRVVKEYAESDQWREVLEKQQ</sequence>
<dbReference type="RefSeq" id="WP_176909408.1">
    <property type="nucleotide sequence ID" value="NZ_JABKAU010000031.1"/>
</dbReference>
<name>A0A7Y7PRH9_9BACT</name>
<protein>
    <submittedName>
        <fullName evidence="1">SRPBCC family protein</fullName>
    </submittedName>
</protein>
<dbReference type="SUPFAM" id="SSF55961">
    <property type="entry name" value="Bet v1-like"/>
    <property type="match status" value="1"/>
</dbReference>
<accession>A0A7Y7PRH9</accession>
<proteinExistence type="predicted"/>
<comment type="caution">
    <text evidence="1">The sequence shown here is derived from an EMBL/GenBank/DDBJ whole genome shotgun (WGS) entry which is preliminary data.</text>
</comment>
<keyword evidence="2" id="KW-1185">Reference proteome</keyword>
<evidence type="ECO:0000313" key="1">
    <source>
        <dbReference type="EMBL" id="NVO32542.1"/>
    </source>
</evidence>
<reference evidence="1 2" key="1">
    <citation type="submission" date="2020-05" db="EMBL/GenBank/DDBJ databases">
        <title>Hymenobacter terrestris sp. nov. and Hymenobacter lapidiphilus sp. nov., isolated from regoliths in Antarctica.</title>
        <authorList>
            <person name="Sedlacek I."/>
            <person name="Pantucek R."/>
            <person name="Zeman M."/>
            <person name="Holochova P."/>
            <person name="Kralova S."/>
            <person name="Stankova E."/>
            <person name="Sedo O."/>
            <person name="Micenkova L."/>
            <person name="Svec P."/>
            <person name="Gupta V."/>
            <person name="Sood U."/>
            <person name="Korpole U.S."/>
            <person name="Lal R."/>
        </authorList>
    </citation>
    <scope>NUCLEOTIDE SEQUENCE [LARGE SCALE GENOMIC DNA]</scope>
    <source>
        <strain evidence="1 2">P5342</strain>
    </source>
</reference>
<dbReference type="EMBL" id="JABKAU010000031">
    <property type="protein sequence ID" value="NVO32542.1"/>
    <property type="molecule type" value="Genomic_DNA"/>
</dbReference>